<protein>
    <submittedName>
        <fullName evidence="1">DUF4893 domain-containing protein</fullName>
    </submittedName>
</protein>
<dbReference type="AlphaFoldDB" id="A0A6G6Y413"/>
<sequence>MIGKSALAAAAALTLASCGIYRSMYAPPGEMGSNWRGVATPADRDRLRRWHDAWDAALPAARAADPDAIAQGGALFAPDRALAGAMPPPGTYRCRTYKLGAAGPAAHDFIRFPWSECRVFFEDEVLGLHKLGGTQRPVGLLFRDRDARAIFLGTLVLGDEAAPLRYGTDTTRDMIGYVERVDDARWRLVLPWPRFESKLEVIELVPASE</sequence>
<gene>
    <name evidence="1" type="ORF">G5C33_05545</name>
</gene>
<dbReference type="Proteomes" id="UP000501568">
    <property type="component" value="Chromosome"/>
</dbReference>
<name>A0A6G6Y413_9SPHN</name>
<accession>A0A6G6Y413</accession>
<dbReference type="InterPro" id="IPR032609">
    <property type="entry name" value="DUF4893"/>
</dbReference>
<dbReference type="KEGG" id="spzr:G5C33_05545"/>
<proteinExistence type="predicted"/>
<evidence type="ECO:0000313" key="1">
    <source>
        <dbReference type="EMBL" id="QIG79306.1"/>
    </source>
</evidence>
<keyword evidence="2" id="KW-1185">Reference proteome</keyword>
<dbReference type="RefSeq" id="WP_165326307.1">
    <property type="nucleotide sequence ID" value="NZ_CP049109.1"/>
</dbReference>
<evidence type="ECO:0000313" key="2">
    <source>
        <dbReference type="Proteomes" id="UP000501568"/>
    </source>
</evidence>
<dbReference type="Pfam" id="PF16233">
    <property type="entry name" value="DUF4893"/>
    <property type="match status" value="1"/>
</dbReference>
<reference evidence="1 2" key="1">
    <citation type="submission" date="2020-02" db="EMBL/GenBank/DDBJ databases">
        <authorList>
            <person name="Zheng R.K."/>
            <person name="Sun C.M."/>
        </authorList>
    </citation>
    <scope>NUCLEOTIDE SEQUENCE [LARGE SCALE GENOMIC DNA]</scope>
    <source>
        <strain evidence="2">zrk23</strain>
    </source>
</reference>
<organism evidence="1 2">
    <name type="scientific">Stakelama tenebrarum</name>
    <dbReference type="NCBI Taxonomy" id="2711215"/>
    <lineage>
        <taxon>Bacteria</taxon>
        <taxon>Pseudomonadati</taxon>
        <taxon>Pseudomonadota</taxon>
        <taxon>Alphaproteobacteria</taxon>
        <taxon>Sphingomonadales</taxon>
        <taxon>Sphingomonadaceae</taxon>
        <taxon>Stakelama</taxon>
    </lineage>
</organism>
<dbReference type="PROSITE" id="PS51257">
    <property type="entry name" value="PROKAR_LIPOPROTEIN"/>
    <property type="match status" value="1"/>
</dbReference>
<dbReference type="EMBL" id="CP049109">
    <property type="protein sequence ID" value="QIG79306.1"/>
    <property type="molecule type" value="Genomic_DNA"/>
</dbReference>